<dbReference type="Pfam" id="PF12796">
    <property type="entry name" value="Ank_2"/>
    <property type="match status" value="2"/>
</dbReference>
<dbReference type="Gene3D" id="1.25.40.20">
    <property type="entry name" value="Ankyrin repeat-containing domain"/>
    <property type="match status" value="3"/>
</dbReference>
<dbReference type="PANTHER" id="PTHR46586">
    <property type="entry name" value="ANKYRIN REPEAT-CONTAINING PROTEIN"/>
    <property type="match status" value="1"/>
</dbReference>
<dbReference type="InterPro" id="IPR002110">
    <property type="entry name" value="Ankyrin_rpt"/>
</dbReference>
<reference evidence="2" key="1">
    <citation type="submission" date="2013-12" db="EMBL/GenBank/DDBJ databases">
        <title>The Genome Sequence of Aphanomyces invadans NJM9701.</title>
        <authorList>
            <consortium name="The Broad Institute Genomics Platform"/>
            <person name="Russ C."/>
            <person name="Tyler B."/>
            <person name="van West P."/>
            <person name="Dieguez-Uribeondo J."/>
            <person name="Young S.K."/>
            <person name="Zeng Q."/>
            <person name="Gargeya S."/>
            <person name="Fitzgerald M."/>
            <person name="Abouelleil A."/>
            <person name="Alvarado L."/>
            <person name="Chapman S.B."/>
            <person name="Gainer-Dewar J."/>
            <person name="Goldberg J."/>
            <person name="Griggs A."/>
            <person name="Gujja S."/>
            <person name="Hansen M."/>
            <person name="Howarth C."/>
            <person name="Imamovic A."/>
            <person name="Ireland A."/>
            <person name="Larimer J."/>
            <person name="McCowan C."/>
            <person name="Murphy C."/>
            <person name="Pearson M."/>
            <person name="Poon T.W."/>
            <person name="Priest M."/>
            <person name="Roberts A."/>
            <person name="Saif S."/>
            <person name="Shea T."/>
            <person name="Sykes S."/>
            <person name="Wortman J."/>
            <person name="Nusbaum C."/>
            <person name="Birren B."/>
        </authorList>
    </citation>
    <scope>NUCLEOTIDE SEQUENCE [LARGE SCALE GENOMIC DNA]</scope>
    <source>
        <strain evidence="2">NJM9701</strain>
    </source>
</reference>
<sequence length="490" mass="54438">MSSAWRVFEMRMLSSLVFAFQDGKSYFLRGIEQWYPMFAINCKEKRGPLRHGHVHLDDLADVMDQRRDHIAAWIERNRANSLHIHEVIQKHPPFGHVLEQHAAYVGDVALLQLLYNMHVPNGFPLVNTLIHVSACHGHVNILRFLSIVGYTNHVLAEYVSPMEIASRGGHLAFIQILHTGYGRPSIDSDQPKKKKKPRSVQQDHQIPLANFSERALAFAAKHGHVDVVKYICTVGGITTSPDALDLAAMGGHSPVVKFLTEHLPSMPATTLAMDHAASQGNLDLVEFLHARRTEGCTPAAMDAAASHGHIDVVKFLHSNRHEGCTKDAVDHAAANGFADIVQFLVLHRPEGGTSETLKVYASRGEVRMVKWLHEHWKHGKWPVQAVNAAATNGHATVVQYLMDHQLVAYSPHALVGAAKNGHFDVLDYLLPKKPPKTCVARAIESALASHHDKIAKYLKDHVCACCAKKIFDVATTKTGATRQNMPRKRR</sequence>
<name>A0A024TR17_9STRA</name>
<dbReference type="GeneID" id="20087250"/>
<proteinExistence type="predicted"/>
<gene>
    <name evidence="2" type="ORF">H310_10200</name>
</gene>
<dbReference type="RefSeq" id="XP_008874711.1">
    <property type="nucleotide sequence ID" value="XM_008876489.1"/>
</dbReference>
<dbReference type="eggNOG" id="KOG4369">
    <property type="taxonomic scope" value="Eukaryota"/>
</dbReference>
<dbReference type="PANTHER" id="PTHR46586:SF3">
    <property type="entry name" value="ANKYRIN REPEAT-CONTAINING PROTEIN"/>
    <property type="match status" value="1"/>
</dbReference>
<evidence type="ECO:0000313" key="2">
    <source>
        <dbReference type="EMBL" id="ETV96448.1"/>
    </source>
</evidence>
<dbReference type="OrthoDB" id="187035at2759"/>
<dbReference type="InterPro" id="IPR052050">
    <property type="entry name" value="SecEffector_AnkRepeat"/>
</dbReference>
<dbReference type="EMBL" id="KI913976">
    <property type="protein sequence ID" value="ETV96448.1"/>
    <property type="molecule type" value="Genomic_DNA"/>
</dbReference>
<evidence type="ECO:0000256" key="1">
    <source>
        <dbReference type="SAM" id="MobiDB-lite"/>
    </source>
</evidence>
<feature type="region of interest" description="Disordered" evidence="1">
    <location>
        <begin position="184"/>
        <end position="203"/>
    </location>
</feature>
<dbReference type="SUPFAM" id="SSF48403">
    <property type="entry name" value="Ankyrin repeat"/>
    <property type="match status" value="1"/>
</dbReference>
<protein>
    <submittedName>
        <fullName evidence="2">Uncharacterized protein</fullName>
    </submittedName>
</protein>
<accession>A0A024TR17</accession>
<dbReference type="AlphaFoldDB" id="A0A024TR17"/>
<dbReference type="VEuPathDB" id="FungiDB:H310_10200"/>
<dbReference type="InterPro" id="IPR036770">
    <property type="entry name" value="Ankyrin_rpt-contain_sf"/>
</dbReference>
<organism evidence="2">
    <name type="scientific">Aphanomyces invadans</name>
    <dbReference type="NCBI Taxonomy" id="157072"/>
    <lineage>
        <taxon>Eukaryota</taxon>
        <taxon>Sar</taxon>
        <taxon>Stramenopiles</taxon>
        <taxon>Oomycota</taxon>
        <taxon>Saprolegniomycetes</taxon>
        <taxon>Saprolegniales</taxon>
        <taxon>Verrucalvaceae</taxon>
        <taxon>Aphanomyces</taxon>
    </lineage>
</organism>
<dbReference type="SMART" id="SM00248">
    <property type="entry name" value="ANK"/>
    <property type="match status" value="6"/>
</dbReference>
<dbReference type="STRING" id="157072.A0A024TR17"/>